<dbReference type="AlphaFoldDB" id="A0A2A3ZSW1"/>
<accession>A0A2A3ZSW1</accession>
<comment type="caution">
    <text evidence="1">The sequence shown here is derived from an EMBL/GenBank/DDBJ whole genome shotgun (WGS) entry which is preliminary data.</text>
</comment>
<protein>
    <submittedName>
        <fullName evidence="1">Uncharacterized protein</fullName>
    </submittedName>
</protein>
<organism evidence="1 2">
    <name type="scientific">Brevibacterium aurantiacum</name>
    <dbReference type="NCBI Taxonomy" id="273384"/>
    <lineage>
        <taxon>Bacteria</taxon>
        <taxon>Bacillati</taxon>
        <taxon>Actinomycetota</taxon>
        <taxon>Actinomycetes</taxon>
        <taxon>Micrococcales</taxon>
        <taxon>Brevibacteriaceae</taxon>
        <taxon>Brevibacterium</taxon>
    </lineage>
</organism>
<gene>
    <name evidence="1" type="ORF">CIK59_06080</name>
</gene>
<proteinExistence type="predicted"/>
<evidence type="ECO:0000313" key="1">
    <source>
        <dbReference type="EMBL" id="PCC54581.1"/>
    </source>
</evidence>
<name>A0A2A3ZSW1_BREAU</name>
<dbReference type="EMBL" id="NRHA01000008">
    <property type="protein sequence ID" value="PCC54581.1"/>
    <property type="molecule type" value="Genomic_DNA"/>
</dbReference>
<reference evidence="1 2" key="1">
    <citation type="journal article" date="2017" name="Elife">
        <title>Extensive horizontal gene transfer in cheese-associated bacteria.</title>
        <authorList>
            <person name="Bonham K.S."/>
            <person name="Wolfe B.E."/>
            <person name="Dutton R.J."/>
        </authorList>
    </citation>
    <scope>NUCLEOTIDE SEQUENCE [LARGE SCALE GENOMIC DNA]</scope>
    <source>
        <strain evidence="1 2">738_8</strain>
    </source>
</reference>
<dbReference type="Proteomes" id="UP000217881">
    <property type="component" value="Unassembled WGS sequence"/>
</dbReference>
<evidence type="ECO:0000313" key="2">
    <source>
        <dbReference type="Proteomes" id="UP000217881"/>
    </source>
</evidence>
<sequence length="175" mass="19587">MTRGRVMDHKFSKRVLDVWTRRPASDFFIATLLAVAIFVWCPIIIEDEATRNTLYTAVAAFSGIILAASTFAAGLLYSSTASLVVHVRRLYAAEIRSNWTLILAYCFVAGLASIASFATDQFSMHFTDALVLASIILLATSMGRIIFWTRFVLFSSELDSHNHIVKEIPYRDAQK</sequence>